<dbReference type="OrthoDB" id="111944at2"/>
<dbReference type="RefSeq" id="WP_087734850.1">
    <property type="nucleotide sequence ID" value="NZ_CYGY02000027.1"/>
</dbReference>
<reference evidence="2" key="1">
    <citation type="submission" date="2016-12" db="EMBL/GenBank/DDBJ databases">
        <authorList>
            <person name="Moulin L."/>
        </authorList>
    </citation>
    <scope>NUCLEOTIDE SEQUENCE [LARGE SCALE GENOMIC DNA]</scope>
    <source>
        <strain evidence="2">STM 7183</strain>
    </source>
</reference>
<name>A0A1N7S1M5_9BURK</name>
<gene>
    <name evidence="2" type="ORF">BN2476_270044</name>
</gene>
<dbReference type="Proteomes" id="UP000195569">
    <property type="component" value="Unassembled WGS sequence"/>
</dbReference>
<evidence type="ECO:0000313" key="2">
    <source>
        <dbReference type="EMBL" id="SIT41244.1"/>
    </source>
</evidence>
<keyword evidence="3" id="KW-1185">Reference proteome</keyword>
<evidence type="ECO:0000256" key="1">
    <source>
        <dbReference type="SAM" id="MobiDB-lite"/>
    </source>
</evidence>
<evidence type="ECO:0000313" key="3">
    <source>
        <dbReference type="Proteomes" id="UP000195569"/>
    </source>
</evidence>
<feature type="region of interest" description="Disordered" evidence="1">
    <location>
        <begin position="183"/>
        <end position="217"/>
    </location>
</feature>
<comment type="caution">
    <text evidence="2">The sequence shown here is derived from an EMBL/GenBank/DDBJ whole genome shotgun (WGS) entry which is preliminary data.</text>
</comment>
<dbReference type="EMBL" id="CYGY02000027">
    <property type="protein sequence ID" value="SIT41244.1"/>
    <property type="molecule type" value="Genomic_DNA"/>
</dbReference>
<protein>
    <submittedName>
        <fullName evidence="2">Uncharacterized protein</fullName>
    </submittedName>
</protein>
<sequence>MIVDEHAKVVEDREDRYVQFSIQLPAGVNPAVAESFQASFERAARLMFSTPDASRDVVERADEIVRLVTRLIEPSDELLFERQQRMATMRAIFESGDWLTSEQINALQQTPPGSKSQPASDWKRRGRIFSVNVNGREYFAAYQFDALCQPLPIIREILAALGPVADTWKIAAWFHAPNGWIATQGPGEPRPVAPKDALDRPDDVLAAAGHHHGSYSA</sequence>
<proteinExistence type="predicted"/>
<dbReference type="AlphaFoldDB" id="A0A1N7S1M5"/>
<organism evidence="2 3">
    <name type="scientific">Paraburkholderia piptadeniae</name>
    <dbReference type="NCBI Taxonomy" id="1701573"/>
    <lineage>
        <taxon>Bacteria</taxon>
        <taxon>Pseudomonadati</taxon>
        <taxon>Pseudomonadota</taxon>
        <taxon>Betaproteobacteria</taxon>
        <taxon>Burkholderiales</taxon>
        <taxon>Burkholderiaceae</taxon>
        <taxon>Paraburkholderia</taxon>
    </lineage>
</organism>
<accession>A0A1N7S1M5</accession>